<dbReference type="Proteomes" id="UP000014160">
    <property type="component" value="Unassembled WGS sequence"/>
</dbReference>
<dbReference type="eggNOG" id="COG1390">
    <property type="taxonomic scope" value="Bacteria"/>
</dbReference>
<accession>R2VCX4</accession>
<proteinExistence type="predicted"/>
<name>R2VCX4_9ENTE</name>
<dbReference type="PATRIC" id="fig|1158614.3.peg.2757"/>
<reference evidence="3 5" key="2">
    <citation type="submission" date="2013-03" db="EMBL/GenBank/DDBJ databases">
        <title>The Genome Sequence of Enterococcus gilvus ATCC BAA-350 (PacBio/Illumina hybrid assembly).</title>
        <authorList>
            <consortium name="The Broad Institute Genomics Platform"/>
            <consortium name="The Broad Institute Genome Sequencing Center for Infectious Disease"/>
            <person name="Earl A."/>
            <person name="Russ C."/>
            <person name="Gilmore M."/>
            <person name="Surin D."/>
            <person name="Walker B."/>
            <person name="Young S."/>
            <person name="Zeng Q."/>
            <person name="Gargeya S."/>
            <person name="Fitzgerald M."/>
            <person name="Haas B."/>
            <person name="Abouelleil A."/>
            <person name="Allen A.W."/>
            <person name="Alvarado L."/>
            <person name="Arachchi H.M."/>
            <person name="Berlin A.M."/>
            <person name="Chapman S.B."/>
            <person name="Gainer-Dewar J."/>
            <person name="Goldberg J."/>
            <person name="Griggs A."/>
            <person name="Gujja S."/>
            <person name="Hansen M."/>
            <person name="Howarth C."/>
            <person name="Imamovic A."/>
            <person name="Ireland A."/>
            <person name="Larimer J."/>
            <person name="McCowan C."/>
            <person name="Murphy C."/>
            <person name="Pearson M."/>
            <person name="Poon T.W."/>
            <person name="Priest M."/>
            <person name="Roberts A."/>
            <person name="Saif S."/>
            <person name="Shea T."/>
            <person name="Sisk P."/>
            <person name="Sykes S."/>
            <person name="Wortman J."/>
            <person name="Nusbaum C."/>
            <person name="Birren B."/>
        </authorList>
    </citation>
    <scope>NUCLEOTIDE SEQUENCE [LARGE SCALE GENOMIC DNA]</scope>
    <source>
        <strain evidence="3 5">ATCC BAA-350</strain>
    </source>
</reference>
<dbReference type="EMBL" id="AJDQ01000008">
    <property type="protein sequence ID" value="EOI55555.1"/>
    <property type="molecule type" value="Genomic_DNA"/>
</dbReference>
<dbReference type="AlphaFoldDB" id="R2VCX4"/>
<evidence type="ECO:0000256" key="1">
    <source>
        <dbReference type="SAM" id="Coils"/>
    </source>
</evidence>
<evidence type="ECO:0000313" key="5">
    <source>
        <dbReference type="Proteomes" id="UP000014160"/>
    </source>
</evidence>
<evidence type="ECO:0008006" key="6">
    <source>
        <dbReference type="Google" id="ProtNLM"/>
    </source>
</evidence>
<protein>
    <recommendedName>
        <fullName evidence="6">V-type ATPase, subunit E</fullName>
    </recommendedName>
</protein>
<sequence length="196" mass="23223">MEAIEKIVEQLNQQAQEERLLLEEKEFARINQEVHAELEEMKAEHKKQLEKNLENLENNYKQTKNRQHMVQKQTILNQKQAILERVFSEAVTKMENWSVADQLDFAHNALEKMTLQEPFTFIPGEKSSTIFTAKWLEEQNQLLHCELVMGKAPITNQAGFILDKEGVQYNFLYQRLVREIQQREGFKIAQMIFEEE</sequence>
<dbReference type="OrthoDB" id="2166166at2"/>
<dbReference type="Proteomes" id="UP000013750">
    <property type="component" value="Unassembled WGS sequence"/>
</dbReference>
<reference evidence="2 4" key="1">
    <citation type="submission" date="2013-02" db="EMBL/GenBank/DDBJ databases">
        <title>The Genome Sequence of Enterococcus gilvus ATCC BAA-350.</title>
        <authorList>
            <consortium name="The Broad Institute Genome Sequencing Platform"/>
            <consortium name="The Broad Institute Genome Sequencing Center for Infectious Disease"/>
            <person name="Earl A.M."/>
            <person name="Gilmore M.S."/>
            <person name="Lebreton F."/>
            <person name="Walker B."/>
            <person name="Young S.K."/>
            <person name="Zeng Q."/>
            <person name="Gargeya S."/>
            <person name="Fitzgerald M."/>
            <person name="Haas B."/>
            <person name="Abouelleil A."/>
            <person name="Alvarado L."/>
            <person name="Arachchi H.M."/>
            <person name="Berlin A.M."/>
            <person name="Chapman S.B."/>
            <person name="Dewar J."/>
            <person name="Goldberg J."/>
            <person name="Griggs A."/>
            <person name="Gujja S."/>
            <person name="Hansen M."/>
            <person name="Howarth C."/>
            <person name="Imamovic A."/>
            <person name="Larimer J."/>
            <person name="McCowan C."/>
            <person name="Murphy C."/>
            <person name="Neiman D."/>
            <person name="Pearson M."/>
            <person name="Priest M."/>
            <person name="Roberts A."/>
            <person name="Saif S."/>
            <person name="Shea T."/>
            <person name="Sisk P."/>
            <person name="Sykes S."/>
            <person name="Wortman J."/>
            <person name="Nusbaum C."/>
            <person name="Birren B."/>
        </authorList>
    </citation>
    <scope>NUCLEOTIDE SEQUENCE [LARGE SCALE GENOMIC DNA]</scope>
    <source>
        <strain evidence="2 4">ATCC BAA-350</strain>
    </source>
</reference>
<evidence type="ECO:0000313" key="4">
    <source>
        <dbReference type="Proteomes" id="UP000013750"/>
    </source>
</evidence>
<keyword evidence="5" id="KW-1185">Reference proteome</keyword>
<feature type="coiled-coil region" evidence="1">
    <location>
        <begin position="1"/>
        <end position="73"/>
    </location>
</feature>
<comment type="caution">
    <text evidence="2">The sequence shown here is derived from an EMBL/GenBank/DDBJ whole genome shotgun (WGS) entry which is preliminary data.</text>
</comment>
<evidence type="ECO:0000313" key="2">
    <source>
        <dbReference type="EMBL" id="EOI55555.1"/>
    </source>
</evidence>
<dbReference type="HOGENOM" id="CLU_105846_2_1_9"/>
<dbReference type="RefSeq" id="WP_010781135.1">
    <property type="nucleotide sequence ID" value="NZ_ASWH01000001.1"/>
</dbReference>
<keyword evidence="1" id="KW-0175">Coiled coil</keyword>
<gene>
    <name evidence="3" type="ORF">I592_01202</name>
    <name evidence="2" type="ORF">UKC_02764</name>
</gene>
<organism evidence="2 4">
    <name type="scientific">Enterococcus gilvus ATCC BAA-350</name>
    <dbReference type="NCBI Taxonomy" id="1158614"/>
    <lineage>
        <taxon>Bacteria</taxon>
        <taxon>Bacillati</taxon>
        <taxon>Bacillota</taxon>
        <taxon>Bacilli</taxon>
        <taxon>Lactobacillales</taxon>
        <taxon>Enterococcaceae</taxon>
        <taxon>Enterococcus</taxon>
    </lineage>
</organism>
<evidence type="ECO:0000313" key="3">
    <source>
        <dbReference type="EMBL" id="EOW81902.1"/>
    </source>
</evidence>
<dbReference type="EMBL" id="ASWH01000001">
    <property type="protein sequence ID" value="EOW81902.1"/>
    <property type="molecule type" value="Genomic_DNA"/>
</dbReference>